<dbReference type="InterPro" id="IPR004463">
    <property type="entry name" value="UDP-acyl_GlcNac_deAcase"/>
</dbReference>
<dbReference type="Gene3D" id="3.30.1700.10">
    <property type="entry name" value="lpxc deacetylase, domain 2"/>
    <property type="match status" value="1"/>
</dbReference>
<feature type="binding site" evidence="12">
    <location>
        <position position="241"/>
    </location>
    <ligand>
        <name>Zn(2+)</name>
        <dbReference type="ChEBI" id="CHEBI:29105"/>
    </ligand>
</feature>
<feature type="binding site" evidence="12">
    <location>
        <position position="237"/>
    </location>
    <ligand>
        <name>Zn(2+)</name>
        <dbReference type="ChEBI" id="CHEBI:29105"/>
    </ligand>
</feature>
<keyword evidence="10 12" id="KW-0443">Lipid metabolism</keyword>
<comment type="pathway">
    <text evidence="3 12">Glycolipid biosynthesis; lipid IV(A) biosynthesis; lipid IV(A) from (3R)-3-hydroxytetradecanoyl-[acyl-carrier-protein] and UDP-N-acetyl-alpha-D-glucosamine: step 2/6.</text>
</comment>
<evidence type="ECO:0000256" key="10">
    <source>
        <dbReference type="ARBA" id="ARBA00023098"/>
    </source>
</evidence>
<dbReference type="STRING" id="1655612.ABS10_05005"/>
<comment type="catalytic activity">
    <reaction evidence="11 12">
        <text>a UDP-3-O-[(3R)-3-hydroxyacyl]-N-acetyl-alpha-D-glucosamine + H2O = a UDP-3-O-[(3R)-3-hydroxyacyl]-alpha-D-glucosamine + acetate</text>
        <dbReference type="Rhea" id="RHEA:67816"/>
        <dbReference type="ChEBI" id="CHEBI:15377"/>
        <dbReference type="ChEBI" id="CHEBI:30089"/>
        <dbReference type="ChEBI" id="CHEBI:137740"/>
        <dbReference type="ChEBI" id="CHEBI:173225"/>
        <dbReference type="EC" id="3.5.1.108"/>
    </reaction>
</comment>
<gene>
    <name evidence="12" type="primary">lpxC</name>
    <name evidence="13" type="ORF">ABS10_05005</name>
</gene>
<dbReference type="EMBL" id="LICS01000048">
    <property type="protein sequence ID" value="KRO95121.1"/>
    <property type="molecule type" value="Genomic_DNA"/>
</dbReference>
<keyword evidence="9 12" id="KW-0862">Zinc</keyword>
<comment type="function">
    <text evidence="2 12">Catalyzes the hydrolysis of UDP-3-O-myristoyl-N-acetylglucosamine to form UDP-3-O-myristoylglucosamine and acetate, the committed step in lipid A biosynthesis.</text>
</comment>
<dbReference type="InterPro" id="IPR020568">
    <property type="entry name" value="Ribosomal_Su5_D2-typ_SF"/>
</dbReference>
<dbReference type="UniPathway" id="UPA00359">
    <property type="reaction ID" value="UER00478"/>
</dbReference>
<evidence type="ECO:0000256" key="3">
    <source>
        <dbReference type="ARBA" id="ARBA00005002"/>
    </source>
</evidence>
<evidence type="ECO:0000313" key="14">
    <source>
        <dbReference type="Proteomes" id="UP000051027"/>
    </source>
</evidence>
<evidence type="ECO:0000256" key="6">
    <source>
        <dbReference type="ARBA" id="ARBA00022556"/>
    </source>
</evidence>
<dbReference type="Gene3D" id="3.30.230.20">
    <property type="entry name" value="lpxc deacetylase, domain 1"/>
    <property type="match status" value="1"/>
</dbReference>
<proteinExistence type="inferred from homology"/>
<keyword evidence="7 12" id="KW-0479">Metal-binding</keyword>
<dbReference type="PANTHER" id="PTHR33694">
    <property type="entry name" value="UDP-3-O-ACYL-N-ACETYLGLUCOSAMINE DEACETYLASE 1, MITOCHONDRIAL-RELATED"/>
    <property type="match status" value="1"/>
</dbReference>
<protein>
    <recommendedName>
        <fullName evidence="4 12">UDP-3-O-acyl-N-acetylglucosamine deacetylase</fullName>
        <shortName evidence="12">UDP-3-O-acyl-GlcNAc deacetylase</shortName>
        <ecNumber evidence="4 12">3.5.1.108</ecNumber>
    </recommendedName>
    <alternativeName>
        <fullName evidence="12">UDP-3-O-[R-3-hydroxymyristoyl]-N-acetylglucosamine deacetylase</fullName>
    </alternativeName>
</protein>
<dbReference type="HAMAP" id="MF_00388">
    <property type="entry name" value="LpxC"/>
    <property type="match status" value="1"/>
</dbReference>
<comment type="similarity">
    <text evidence="12">Belongs to the LpxC family.</text>
</comment>
<comment type="caution">
    <text evidence="13">The sequence shown here is derived from an EMBL/GenBank/DDBJ whole genome shotgun (WGS) entry which is preliminary data.</text>
</comment>
<evidence type="ECO:0000256" key="2">
    <source>
        <dbReference type="ARBA" id="ARBA00002923"/>
    </source>
</evidence>
<evidence type="ECO:0000256" key="1">
    <source>
        <dbReference type="ARBA" id="ARBA00001947"/>
    </source>
</evidence>
<name>A0A0R2U6B3_9GAMM</name>
<dbReference type="NCBIfam" id="TIGR00325">
    <property type="entry name" value="lpxC"/>
    <property type="match status" value="1"/>
</dbReference>
<keyword evidence="8 12" id="KW-0378">Hydrolase</keyword>
<dbReference type="GO" id="GO:0016020">
    <property type="term" value="C:membrane"/>
    <property type="evidence" value="ECO:0007669"/>
    <property type="project" value="GOC"/>
</dbReference>
<reference evidence="13 14" key="1">
    <citation type="submission" date="2015-10" db="EMBL/GenBank/DDBJ databases">
        <title>Metagenome-Assembled Genomes uncover a global brackish microbiome.</title>
        <authorList>
            <person name="Hugerth L.W."/>
            <person name="Larsson J."/>
            <person name="Alneberg J."/>
            <person name="Lindh M.V."/>
            <person name="Legrand C."/>
            <person name="Pinhassi J."/>
            <person name="Andersson A.F."/>
        </authorList>
    </citation>
    <scope>NUCLEOTIDE SEQUENCE [LARGE SCALE GENOMIC DNA]</scope>
    <source>
        <strain evidence="13">BACL1 MAG-120820-bin45</strain>
    </source>
</reference>
<evidence type="ECO:0000256" key="7">
    <source>
        <dbReference type="ARBA" id="ARBA00022723"/>
    </source>
</evidence>
<dbReference type="GO" id="GO:0046872">
    <property type="term" value="F:metal ion binding"/>
    <property type="evidence" value="ECO:0007669"/>
    <property type="project" value="UniProtKB-KW"/>
</dbReference>
<evidence type="ECO:0000313" key="13">
    <source>
        <dbReference type="EMBL" id="KRO95121.1"/>
    </source>
</evidence>
<evidence type="ECO:0000256" key="9">
    <source>
        <dbReference type="ARBA" id="ARBA00022833"/>
    </source>
</evidence>
<evidence type="ECO:0000256" key="5">
    <source>
        <dbReference type="ARBA" id="ARBA00022516"/>
    </source>
</evidence>
<dbReference type="EC" id="3.5.1.108" evidence="4 12"/>
<sequence length="305" mass="33515">MLHQRTIKNPIKAVGVGLHSGKEMNLELLPAPINAGITFIRTDLEPEIEIPAIFEYVGDTTLSTTLFKEGYRIGTIEHLLSAIAGLGIDNCVIRVDGPEIPIMDGSASPFVFLIQAAGLEIQDELKKFIRVKKEVRVERGDTFAAIKPFDGFKVSFEINFDNPTISQHAQKASIDFSSTSFVKEVCRARTFGSIKDMDHLQSQGLALGANVDNAIAIGEHGIINDEGLRFDDEFVKHKILDAIGDLYLLGHNLIGQFTGYKSGHSLNNELLRKILASEDAWEVVTFEDSSIAPISYVRAPFGDAE</sequence>
<feature type="active site" description="Proton donor" evidence="12">
    <location>
        <position position="264"/>
    </location>
</feature>
<dbReference type="GO" id="GO:0103117">
    <property type="term" value="F:UDP-3-O-acyl-N-acetylglucosamine deacetylase activity"/>
    <property type="evidence" value="ECO:0007669"/>
    <property type="project" value="UniProtKB-UniRule"/>
</dbReference>
<comment type="cofactor">
    <cofactor evidence="1 12">
        <name>Zn(2+)</name>
        <dbReference type="ChEBI" id="CHEBI:29105"/>
    </cofactor>
</comment>
<keyword evidence="5 12" id="KW-0444">Lipid biosynthesis</keyword>
<dbReference type="InterPro" id="IPR015870">
    <property type="entry name" value="UDP-acyl_N-AcGlcN_deAcase_N"/>
</dbReference>
<dbReference type="AlphaFoldDB" id="A0A0R2U6B3"/>
<organism evidence="13 14">
    <name type="scientific">SAR86 cluster bacterium BACL1 MAG-120820-bin45</name>
    <dbReference type="NCBI Taxonomy" id="1655612"/>
    <lineage>
        <taxon>Bacteria</taxon>
        <taxon>Pseudomonadati</taxon>
        <taxon>Pseudomonadota</taxon>
        <taxon>Gammaproteobacteria</taxon>
        <taxon>SAR86 cluster</taxon>
    </lineage>
</organism>
<feature type="binding site" evidence="12">
    <location>
        <position position="78"/>
    </location>
    <ligand>
        <name>Zn(2+)</name>
        <dbReference type="ChEBI" id="CHEBI:29105"/>
    </ligand>
</feature>
<dbReference type="PANTHER" id="PTHR33694:SF1">
    <property type="entry name" value="UDP-3-O-ACYL-N-ACETYLGLUCOSAMINE DEACETYLASE 1, MITOCHONDRIAL-RELATED"/>
    <property type="match status" value="1"/>
</dbReference>
<dbReference type="SUPFAM" id="SSF54211">
    <property type="entry name" value="Ribosomal protein S5 domain 2-like"/>
    <property type="match status" value="2"/>
</dbReference>
<evidence type="ECO:0000256" key="8">
    <source>
        <dbReference type="ARBA" id="ARBA00022801"/>
    </source>
</evidence>
<dbReference type="Pfam" id="PF03331">
    <property type="entry name" value="LpxC"/>
    <property type="match status" value="1"/>
</dbReference>
<evidence type="ECO:0000256" key="11">
    <source>
        <dbReference type="ARBA" id="ARBA00024535"/>
    </source>
</evidence>
<accession>A0A0R2U6B3</accession>
<keyword evidence="6 12" id="KW-0441">Lipid A biosynthesis</keyword>
<dbReference type="InterPro" id="IPR011334">
    <property type="entry name" value="UDP-acyl_GlcNac_deAcase_C"/>
</dbReference>
<dbReference type="GO" id="GO:0009245">
    <property type="term" value="P:lipid A biosynthetic process"/>
    <property type="evidence" value="ECO:0007669"/>
    <property type="project" value="UniProtKB-UniRule"/>
</dbReference>
<evidence type="ECO:0000256" key="12">
    <source>
        <dbReference type="HAMAP-Rule" id="MF_00388"/>
    </source>
</evidence>
<evidence type="ECO:0000256" key="4">
    <source>
        <dbReference type="ARBA" id="ARBA00012745"/>
    </source>
</evidence>
<dbReference type="Proteomes" id="UP000051027">
    <property type="component" value="Unassembled WGS sequence"/>
</dbReference>